<dbReference type="AlphaFoldDB" id="A0A7J4ZMB9"/>
<evidence type="ECO:0000256" key="1">
    <source>
        <dbReference type="ARBA" id="ARBA00004196"/>
    </source>
</evidence>
<dbReference type="RefSeq" id="WP_151129460.1">
    <property type="nucleotide sequence ID" value="NZ_VZQZ01000011.1"/>
</dbReference>
<keyword evidence="3" id="KW-0408">Iron</keyword>
<comment type="subcellular location">
    <subcellularLocation>
        <location evidence="1">Cell envelope</location>
    </subcellularLocation>
</comment>
<sequence length="326" mass="35767">MANNISRRNFLQTGAVALGTVAVSRFGGISNVFAAQQEKSQVFFTTDISAAGLLQIYSKINQGITGKVGIKVHTGEPHGPNILPRDMVKALQQRIANSNLVETNTLYKGKRQTTADHRETIRINGWDFCPVDIMDEDGAVMIPVKGGKHFKEMSVGKHMLAYDSMVVLTHFKGHAMGGFGGSLKNIAIGCADGPIGKKMVHAAPDNENYAAWLQGEPFQENMVESAKATIDHFGKRIVYINVLRNMSVDCDCAGTKAAPVKARNLGILASTDLLAVDQASIDMVYKLPEAELHDLKERIESRKGLRQLSYMKEMKMGNDRYELITL</sequence>
<reference evidence="5 6" key="1">
    <citation type="submission" date="2019-09" db="EMBL/GenBank/DDBJ databases">
        <title>Geobacter sp. Red96, a novel strain isolated from paddy soil.</title>
        <authorList>
            <person name="Xu Z."/>
            <person name="Masuda Y."/>
            <person name="Itoh H."/>
            <person name="Senoo K."/>
        </authorList>
    </citation>
    <scope>NUCLEOTIDE SEQUENCE [LARGE SCALE GENOMIC DNA]</scope>
    <source>
        <strain evidence="5 6">Red96</strain>
    </source>
</reference>
<protein>
    <submittedName>
        <fullName evidence="5">DUF362 domain-containing protein</fullName>
    </submittedName>
</protein>
<proteinExistence type="predicted"/>
<evidence type="ECO:0000256" key="2">
    <source>
        <dbReference type="ARBA" id="ARBA00011771"/>
    </source>
</evidence>
<keyword evidence="6" id="KW-1185">Reference proteome</keyword>
<dbReference type="Gene3D" id="3.40.50.11440">
    <property type="match status" value="1"/>
</dbReference>
<dbReference type="Proteomes" id="UP000420562">
    <property type="component" value="Unassembled WGS sequence"/>
</dbReference>
<dbReference type="PROSITE" id="PS51318">
    <property type="entry name" value="TAT"/>
    <property type="match status" value="1"/>
</dbReference>
<dbReference type="GO" id="GO:0051536">
    <property type="term" value="F:iron-sulfur cluster binding"/>
    <property type="evidence" value="ECO:0007669"/>
    <property type="project" value="UniProtKB-KW"/>
</dbReference>
<evidence type="ECO:0000256" key="3">
    <source>
        <dbReference type="ARBA" id="ARBA00023014"/>
    </source>
</evidence>
<name>A0A7J4ZMB9_9BACT</name>
<dbReference type="InterPro" id="IPR019546">
    <property type="entry name" value="TAT_signal_bac_arc"/>
</dbReference>
<dbReference type="Pfam" id="PF04015">
    <property type="entry name" value="DUF362"/>
    <property type="match status" value="1"/>
</dbReference>
<dbReference type="GO" id="GO:0030313">
    <property type="term" value="C:cell envelope"/>
    <property type="evidence" value="ECO:0007669"/>
    <property type="project" value="UniProtKB-SubCell"/>
</dbReference>
<evidence type="ECO:0000259" key="4">
    <source>
        <dbReference type="Pfam" id="PF04015"/>
    </source>
</evidence>
<comment type="subunit">
    <text evidence="2">Heterodimer of a large and a small subunit.</text>
</comment>
<dbReference type="NCBIfam" id="TIGR01409">
    <property type="entry name" value="TAT_signal_seq"/>
    <property type="match status" value="1"/>
</dbReference>
<accession>A0A7J4ZMB9</accession>
<keyword evidence="3" id="KW-0411">Iron-sulfur</keyword>
<feature type="domain" description="DUF362" evidence="4">
    <location>
        <begin position="68"/>
        <end position="281"/>
    </location>
</feature>
<keyword evidence="3" id="KW-0479">Metal-binding</keyword>
<dbReference type="InterPro" id="IPR007160">
    <property type="entry name" value="DUF362"/>
</dbReference>
<evidence type="ECO:0000313" key="6">
    <source>
        <dbReference type="Proteomes" id="UP000420562"/>
    </source>
</evidence>
<dbReference type="InterPro" id="IPR006311">
    <property type="entry name" value="TAT_signal"/>
</dbReference>
<evidence type="ECO:0000313" key="5">
    <source>
        <dbReference type="EMBL" id="KAB0663765.1"/>
    </source>
</evidence>
<organism evidence="5 6">
    <name type="scientific">Oryzomonas japonica</name>
    <dbReference type="NCBI Taxonomy" id="2603858"/>
    <lineage>
        <taxon>Bacteria</taxon>
        <taxon>Pseudomonadati</taxon>
        <taxon>Thermodesulfobacteriota</taxon>
        <taxon>Desulfuromonadia</taxon>
        <taxon>Geobacterales</taxon>
        <taxon>Geobacteraceae</taxon>
        <taxon>Oryzomonas</taxon>
    </lineage>
</organism>
<gene>
    <name evidence="5" type="ORF">F6V25_15130</name>
</gene>
<dbReference type="EMBL" id="VZQZ01000011">
    <property type="protein sequence ID" value="KAB0663765.1"/>
    <property type="molecule type" value="Genomic_DNA"/>
</dbReference>
<comment type="caution">
    <text evidence="5">The sequence shown here is derived from an EMBL/GenBank/DDBJ whole genome shotgun (WGS) entry which is preliminary data.</text>
</comment>